<protein>
    <submittedName>
        <fullName evidence="1">Uncharacterized protein</fullName>
    </submittedName>
</protein>
<name>A0A8S1PQM2_9CILI</name>
<sequence length="84" mass="10514">MFKFNYDKQVFELSHFDVFKEILWLRKNQIVYKNVSSRSFLQFYNKLSLRDTSCFIQNENQFKYLNKKDCVLIFMIRFHNHLKF</sequence>
<dbReference type="AlphaFoldDB" id="A0A8S1PQM2"/>
<proteinExistence type="predicted"/>
<organism evidence="1 2">
    <name type="scientific">Paramecium sonneborni</name>
    <dbReference type="NCBI Taxonomy" id="65129"/>
    <lineage>
        <taxon>Eukaryota</taxon>
        <taxon>Sar</taxon>
        <taxon>Alveolata</taxon>
        <taxon>Ciliophora</taxon>
        <taxon>Intramacronucleata</taxon>
        <taxon>Oligohymenophorea</taxon>
        <taxon>Peniculida</taxon>
        <taxon>Parameciidae</taxon>
        <taxon>Paramecium</taxon>
    </lineage>
</organism>
<keyword evidence="2" id="KW-1185">Reference proteome</keyword>
<evidence type="ECO:0000313" key="2">
    <source>
        <dbReference type="Proteomes" id="UP000692954"/>
    </source>
</evidence>
<dbReference type="EMBL" id="CAJJDN010000083">
    <property type="protein sequence ID" value="CAD8105023.1"/>
    <property type="molecule type" value="Genomic_DNA"/>
</dbReference>
<gene>
    <name evidence="1" type="ORF">PSON_ATCC_30995.1.T0830148</name>
</gene>
<dbReference type="Proteomes" id="UP000692954">
    <property type="component" value="Unassembled WGS sequence"/>
</dbReference>
<reference evidence="1" key="1">
    <citation type="submission" date="2021-01" db="EMBL/GenBank/DDBJ databases">
        <authorList>
            <consortium name="Genoscope - CEA"/>
            <person name="William W."/>
        </authorList>
    </citation>
    <scope>NUCLEOTIDE SEQUENCE</scope>
</reference>
<comment type="caution">
    <text evidence="1">The sequence shown here is derived from an EMBL/GenBank/DDBJ whole genome shotgun (WGS) entry which is preliminary data.</text>
</comment>
<accession>A0A8S1PQM2</accession>
<evidence type="ECO:0000313" key="1">
    <source>
        <dbReference type="EMBL" id="CAD8105023.1"/>
    </source>
</evidence>